<dbReference type="Pfam" id="PF05050">
    <property type="entry name" value="Methyltransf_21"/>
    <property type="match status" value="1"/>
</dbReference>
<dbReference type="NCBIfam" id="TIGR01444">
    <property type="entry name" value="fkbM_fam"/>
    <property type="match status" value="1"/>
</dbReference>
<comment type="caution">
    <text evidence="2">The sequence shown here is derived from an EMBL/GenBank/DDBJ whole genome shotgun (WGS) entry which is preliminary data.</text>
</comment>
<evidence type="ECO:0000313" key="2">
    <source>
        <dbReference type="EMBL" id="GAA4084426.1"/>
    </source>
</evidence>
<dbReference type="SUPFAM" id="SSF53335">
    <property type="entry name" value="S-adenosyl-L-methionine-dependent methyltransferases"/>
    <property type="match status" value="1"/>
</dbReference>
<protein>
    <recommendedName>
        <fullName evidence="1">Methyltransferase FkbM domain-containing protein</fullName>
    </recommendedName>
</protein>
<evidence type="ECO:0000259" key="1">
    <source>
        <dbReference type="Pfam" id="PF05050"/>
    </source>
</evidence>
<proteinExistence type="predicted"/>
<dbReference type="EMBL" id="BAABCV010000001">
    <property type="protein sequence ID" value="GAA4084426.1"/>
    <property type="molecule type" value="Genomic_DNA"/>
</dbReference>
<dbReference type="Proteomes" id="UP001500841">
    <property type="component" value="Unassembled WGS sequence"/>
</dbReference>
<reference evidence="3" key="1">
    <citation type="journal article" date="2019" name="Int. J. Syst. Evol. Microbiol.">
        <title>The Global Catalogue of Microorganisms (GCM) 10K type strain sequencing project: providing services to taxonomists for standard genome sequencing and annotation.</title>
        <authorList>
            <consortium name="The Broad Institute Genomics Platform"/>
            <consortium name="The Broad Institute Genome Sequencing Center for Infectious Disease"/>
            <person name="Wu L."/>
            <person name="Ma J."/>
        </authorList>
    </citation>
    <scope>NUCLEOTIDE SEQUENCE [LARGE SCALE GENOMIC DNA]</scope>
    <source>
        <strain evidence="3">JCM 17085</strain>
    </source>
</reference>
<dbReference type="PANTHER" id="PTHR36973:SF4">
    <property type="entry name" value="NODULATION PROTEIN"/>
    <property type="match status" value="1"/>
</dbReference>
<sequence>MRISLFYNPFVIIDRLAIAINRRRRKNKLKGTPAGKLDLGYLDSLELLEIIKNENKDIKTIFDVGANIGTWTILAKSFFPEAAVYAFEPLDKHIQKFHELTKSLKSISIQKYCLGNEDTSTTINVSSFSDSSSLLDATPLEYQLFGIKKETEEEVQVKRIDLLIDKNILPIPDLIKLDIQGFELEALKGMGGYLNDVNYLIIEVSFKEYYFGQPLFLDIANYLATYKFNIHAFSQSTPVGRELWQIDVLFKRN</sequence>
<feature type="domain" description="Methyltransferase FkbM" evidence="1">
    <location>
        <begin position="63"/>
        <end position="228"/>
    </location>
</feature>
<accession>A0ABP7W9Y5</accession>
<organism evidence="2 3">
    <name type="scientific">Mucilaginibacter panaciglaebae</name>
    <dbReference type="NCBI Taxonomy" id="502331"/>
    <lineage>
        <taxon>Bacteria</taxon>
        <taxon>Pseudomonadati</taxon>
        <taxon>Bacteroidota</taxon>
        <taxon>Sphingobacteriia</taxon>
        <taxon>Sphingobacteriales</taxon>
        <taxon>Sphingobacteriaceae</taxon>
        <taxon>Mucilaginibacter</taxon>
    </lineage>
</organism>
<dbReference type="PANTHER" id="PTHR36973">
    <property type="entry name" value="SLL1456 PROTEIN-RELATED"/>
    <property type="match status" value="1"/>
</dbReference>
<name>A0ABP7W9Y5_9SPHI</name>
<evidence type="ECO:0000313" key="3">
    <source>
        <dbReference type="Proteomes" id="UP001500841"/>
    </source>
</evidence>
<dbReference type="Gene3D" id="3.40.50.150">
    <property type="entry name" value="Vaccinia Virus protein VP39"/>
    <property type="match status" value="1"/>
</dbReference>
<dbReference type="InterPro" id="IPR006342">
    <property type="entry name" value="FkbM_mtfrase"/>
</dbReference>
<gene>
    <name evidence="2" type="ORF">GCM10022392_01450</name>
</gene>
<dbReference type="InterPro" id="IPR029063">
    <property type="entry name" value="SAM-dependent_MTases_sf"/>
</dbReference>
<dbReference type="InterPro" id="IPR053188">
    <property type="entry name" value="FkbM_Methyltransferase"/>
</dbReference>
<keyword evidence="3" id="KW-1185">Reference proteome</keyword>